<organism evidence="5 6">
    <name type="scientific">Papillibacter cinnamivorans DSM 12816</name>
    <dbReference type="NCBI Taxonomy" id="1122930"/>
    <lineage>
        <taxon>Bacteria</taxon>
        <taxon>Bacillati</taxon>
        <taxon>Bacillota</taxon>
        <taxon>Clostridia</taxon>
        <taxon>Eubacteriales</taxon>
        <taxon>Oscillospiraceae</taxon>
        <taxon>Papillibacter</taxon>
    </lineage>
</organism>
<evidence type="ECO:0000256" key="3">
    <source>
        <dbReference type="ARBA" id="ARBA00023014"/>
    </source>
</evidence>
<dbReference type="PROSITE" id="PS00198">
    <property type="entry name" value="4FE4S_FER_1"/>
    <property type="match status" value="2"/>
</dbReference>
<dbReference type="InterPro" id="IPR028261">
    <property type="entry name" value="DPD_II"/>
</dbReference>
<dbReference type="GO" id="GO:0016491">
    <property type="term" value="F:oxidoreductase activity"/>
    <property type="evidence" value="ECO:0007669"/>
    <property type="project" value="InterPro"/>
</dbReference>
<keyword evidence="2" id="KW-0408">Iron</keyword>
<dbReference type="RefSeq" id="WP_084235264.1">
    <property type="nucleotide sequence ID" value="NZ_FWXW01000007.1"/>
</dbReference>
<dbReference type="Gene3D" id="3.50.50.60">
    <property type="entry name" value="FAD/NAD(P)-binding domain"/>
    <property type="match status" value="2"/>
</dbReference>
<dbReference type="PANTHER" id="PTHR42783:SF3">
    <property type="entry name" value="GLUTAMATE SYNTHASE [NADPH] SMALL CHAIN-RELATED"/>
    <property type="match status" value="1"/>
</dbReference>
<evidence type="ECO:0000259" key="4">
    <source>
        <dbReference type="PROSITE" id="PS51379"/>
    </source>
</evidence>
<dbReference type="Pfam" id="PF14691">
    <property type="entry name" value="Fer4_20"/>
    <property type="match status" value="1"/>
</dbReference>
<evidence type="ECO:0000313" key="5">
    <source>
        <dbReference type="EMBL" id="SMC80692.1"/>
    </source>
</evidence>
<reference evidence="5 6" key="1">
    <citation type="submission" date="2017-04" db="EMBL/GenBank/DDBJ databases">
        <authorList>
            <person name="Afonso C.L."/>
            <person name="Miller P.J."/>
            <person name="Scott M.A."/>
            <person name="Spackman E."/>
            <person name="Goraichik I."/>
            <person name="Dimitrov K.M."/>
            <person name="Suarez D.L."/>
            <person name="Swayne D.E."/>
        </authorList>
    </citation>
    <scope>NUCLEOTIDE SEQUENCE [LARGE SCALE GENOMIC DNA]</scope>
    <source>
        <strain evidence="5 6">DSM 12816</strain>
    </source>
</reference>
<keyword evidence="6" id="KW-1185">Reference proteome</keyword>
<dbReference type="InterPro" id="IPR023753">
    <property type="entry name" value="FAD/NAD-binding_dom"/>
</dbReference>
<dbReference type="GO" id="GO:0046872">
    <property type="term" value="F:metal ion binding"/>
    <property type="evidence" value="ECO:0007669"/>
    <property type="project" value="UniProtKB-KW"/>
</dbReference>
<sequence>MSKDSSILIRMDEGREFLRPRGAVAVVDSEMCFNCGVCRRACPTEAIGENQRDICRLCPDCTPKPKMFPEESKEYATRHACSLGCPLGTVPEGYVRAVADGKFDIAYDLISELNPLPSVCSMICHHPCEEECKRGLLIDEPIAIRALKRFIVSKVPPKTKRFDRKYDMKIAVIGAGPAGLTAAADLAAKGYRVKIFEAGPEPGGMLRRGIPSFRIDREIMDEEIKALLEAGIEIEYNCMVGKNPTVDSLFDDKYAAVVIAVGAGKGTMLPIPGTGAEKVYDAVSFMRRVNARQPVLVGKKAVVLGGGSVAMDTARALRRMGLEVACACIENGECVPAPAWELKEAKEEGVEIIEAACPSRIVTELFTVKGVELKKVCCIGTDSCGRLRPETEAGSEWIVEADTVVFATGQKADVRFLSENAGLKLDEAGRIEYDPETMQTSREKVYIAGDAVAARGSVIDAMASGRKAALAVDNLLQGRSLEDRAVKRDPALAPNHEKIFPAVRLEKLGPQSPPMKPERDGFDLVEGVFDEKTAVLEAKRCMKCGYSSVDPDKCIGCGVCANLCPARAITMAAVK</sequence>
<dbReference type="Gene3D" id="1.10.1060.10">
    <property type="entry name" value="Alpha-helical ferredoxin"/>
    <property type="match status" value="1"/>
</dbReference>
<dbReference type="InterPro" id="IPR009051">
    <property type="entry name" value="Helical_ferredxn"/>
</dbReference>
<dbReference type="STRING" id="1122930.SAMN02745168_2592"/>
<dbReference type="GO" id="GO:0051536">
    <property type="term" value="F:iron-sulfur cluster binding"/>
    <property type="evidence" value="ECO:0007669"/>
    <property type="project" value="UniProtKB-KW"/>
</dbReference>
<protein>
    <submittedName>
        <fullName evidence="5">NADPH-dependent glutamate synthase beta chain</fullName>
    </submittedName>
</protein>
<proteinExistence type="predicted"/>
<dbReference type="PANTHER" id="PTHR42783">
    <property type="entry name" value="GLUTAMATE SYNTHASE [NADPH] SMALL CHAIN"/>
    <property type="match status" value="1"/>
</dbReference>
<accession>A0A1W2C740</accession>
<dbReference type="SUPFAM" id="SSF46548">
    <property type="entry name" value="alpha-helical ferredoxin"/>
    <property type="match status" value="2"/>
</dbReference>
<evidence type="ECO:0000313" key="6">
    <source>
        <dbReference type="Proteomes" id="UP000192790"/>
    </source>
</evidence>
<keyword evidence="1" id="KW-0479">Metal-binding</keyword>
<dbReference type="Proteomes" id="UP000192790">
    <property type="component" value="Unassembled WGS sequence"/>
</dbReference>
<feature type="domain" description="4Fe-4S ferredoxin-type" evidence="4">
    <location>
        <begin position="23"/>
        <end position="52"/>
    </location>
</feature>
<gene>
    <name evidence="5" type="ORF">SAMN02745168_2592</name>
</gene>
<dbReference type="PROSITE" id="PS51379">
    <property type="entry name" value="4FE4S_FER_2"/>
    <property type="match status" value="2"/>
</dbReference>
<name>A0A1W2C740_9FIRM</name>
<dbReference type="SUPFAM" id="SSF51971">
    <property type="entry name" value="Nucleotide-binding domain"/>
    <property type="match status" value="1"/>
</dbReference>
<dbReference type="AlphaFoldDB" id="A0A1W2C740"/>
<dbReference type="EMBL" id="FWXW01000007">
    <property type="protein sequence ID" value="SMC80692.1"/>
    <property type="molecule type" value="Genomic_DNA"/>
</dbReference>
<dbReference type="InterPro" id="IPR017900">
    <property type="entry name" value="4Fe4S_Fe_S_CS"/>
</dbReference>
<dbReference type="InterPro" id="IPR036188">
    <property type="entry name" value="FAD/NAD-bd_sf"/>
</dbReference>
<feature type="domain" description="4Fe-4S ferredoxin-type" evidence="4">
    <location>
        <begin position="545"/>
        <end position="574"/>
    </location>
</feature>
<dbReference type="PRINTS" id="PR00419">
    <property type="entry name" value="ADXRDTASE"/>
</dbReference>
<dbReference type="Pfam" id="PF07992">
    <property type="entry name" value="Pyr_redox_2"/>
    <property type="match status" value="1"/>
</dbReference>
<dbReference type="OrthoDB" id="9803192at2"/>
<dbReference type="Gene3D" id="3.30.70.20">
    <property type="match status" value="2"/>
</dbReference>
<evidence type="ECO:0000256" key="2">
    <source>
        <dbReference type="ARBA" id="ARBA00023004"/>
    </source>
</evidence>
<dbReference type="InterPro" id="IPR017896">
    <property type="entry name" value="4Fe4S_Fe-S-bd"/>
</dbReference>
<dbReference type="Pfam" id="PF00037">
    <property type="entry name" value="Fer4"/>
    <property type="match status" value="2"/>
</dbReference>
<evidence type="ECO:0000256" key="1">
    <source>
        <dbReference type="ARBA" id="ARBA00022723"/>
    </source>
</evidence>
<keyword evidence="3" id="KW-0411">Iron-sulfur</keyword>